<keyword evidence="2" id="KW-1185">Reference proteome</keyword>
<sequence>MNRFAFFVSCSVLMAGISAQETSLSPVVHRFKRHCGSYDCGRSVCQECPSCCGNDGPRPFNPVFNINFNCCGAPRPSPACCPYVPPAPLPPPPPPAPSCCGPAPGPSPCCPPPPAPAAPCCQPPPPPAPSPIVCCKQAPVPENPCCQAVAAVIPPAASSPACCVAAPVPANPCCQPAPKPMPCTCSAPRPVPCRCGAPPISIDCPNCDMPAPRCSMMAPMECSMRRMRRDVHQQILQHFHRMQ</sequence>
<evidence type="ECO:0000313" key="2">
    <source>
        <dbReference type="Proteomes" id="UP000095282"/>
    </source>
</evidence>
<name>A0A1I7TMW4_9PELO</name>
<feature type="signal peptide" evidence="1">
    <location>
        <begin position="1"/>
        <end position="19"/>
    </location>
</feature>
<dbReference type="Proteomes" id="UP000095282">
    <property type="component" value="Unplaced"/>
</dbReference>
<organism evidence="2 3">
    <name type="scientific">Caenorhabditis tropicalis</name>
    <dbReference type="NCBI Taxonomy" id="1561998"/>
    <lineage>
        <taxon>Eukaryota</taxon>
        <taxon>Metazoa</taxon>
        <taxon>Ecdysozoa</taxon>
        <taxon>Nematoda</taxon>
        <taxon>Chromadorea</taxon>
        <taxon>Rhabditida</taxon>
        <taxon>Rhabditina</taxon>
        <taxon>Rhabditomorpha</taxon>
        <taxon>Rhabditoidea</taxon>
        <taxon>Rhabditidae</taxon>
        <taxon>Peloderinae</taxon>
        <taxon>Caenorhabditis</taxon>
    </lineage>
</organism>
<keyword evidence="1" id="KW-0732">Signal</keyword>
<dbReference type="PRINTS" id="PR01217">
    <property type="entry name" value="PRICHEXTENSN"/>
</dbReference>
<dbReference type="WBParaSite" id="Csp11.Scaffold629.g10016.t1">
    <property type="protein sequence ID" value="Csp11.Scaffold629.g10016.t1"/>
    <property type="gene ID" value="Csp11.Scaffold629.g10016"/>
</dbReference>
<feature type="chain" id="PRO_5009307732" evidence="1">
    <location>
        <begin position="20"/>
        <end position="243"/>
    </location>
</feature>
<dbReference type="eggNOG" id="ENOG502S65C">
    <property type="taxonomic scope" value="Eukaryota"/>
</dbReference>
<evidence type="ECO:0000313" key="3">
    <source>
        <dbReference type="WBParaSite" id="Csp11.Scaffold629.g10016.t1"/>
    </source>
</evidence>
<evidence type="ECO:0000256" key="1">
    <source>
        <dbReference type="SAM" id="SignalP"/>
    </source>
</evidence>
<reference evidence="3" key="1">
    <citation type="submission" date="2016-11" db="UniProtKB">
        <authorList>
            <consortium name="WormBaseParasite"/>
        </authorList>
    </citation>
    <scope>IDENTIFICATION</scope>
</reference>
<dbReference type="AlphaFoldDB" id="A0A1I7TMW4"/>
<proteinExistence type="predicted"/>
<protein>
    <submittedName>
        <fullName evidence="3">IGFBP N-terminal domain-containing protein</fullName>
    </submittedName>
</protein>
<dbReference type="STRING" id="1561998.A0A1I7TMW4"/>
<accession>A0A1I7TMW4</accession>